<comment type="caution">
    <text evidence="1">The sequence shown here is derived from an EMBL/GenBank/DDBJ whole genome shotgun (WGS) entry which is preliminary data.</text>
</comment>
<gene>
    <name evidence="1" type="ORF">ABS767_14745</name>
</gene>
<accession>A0ABW8YQ21</accession>
<name>A0ABW8YQ21_9SPHN</name>
<keyword evidence="2" id="KW-1185">Reference proteome</keyword>
<reference evidence="1 2" key="1">
    <citation type="submission" date="2024-06" db="EMBL/GenBank/DDBJ databases">
        <authorList>
            <person name="Kaempfer P."/>
            <person name="Viver T."/>
        </authorList>
    </citation>
    <scope>NUCLEOTIDE SEQUENCE [LARGE SCALE GENOMIC DNA]</scope>
    <source>
        <strain evidence="1 2">ST-64</strain>
    </source>
</reference>
<dbReference type="EMBL" id="JBELQC010000002">
    <property type="protein sequence ID" value="MFL9842228.1"/>
    <property type="molecule type" value="Genomic_DNA"/>
</dbReference>
<evidence type="ECO:0000313" key="1">
    <source>
        <dbReference type="EMBL" id="MFL9842228.1"/>
    </source>
</evidence>
<proteinExistence type="predicted"/>
<dbReference type="Proteomes" id="UP001629244">
    <property type="component" value="Unassembled WGS sequence"/>
</dbReference>
<protein>
    <recommendedName>
        <fullName evidence="3">Lipoprotein</fullName>
    </recommendedName>
</protein>
<organism evidence="1 2">
    <name type="scientific">Sphingomonas plantiphila</name>
    <dbReference type="NCBI Taxonomy" id="3163295"/>
    <lineage>
        <taxon>Bacteria</taxon>
        <taxon>Pseudomonadati</taxon>
        <taxon>Pseudomonadota</taxon>
        <taxon>Alphaproteobacteria</taxon>
        <taxon>Sphingomonadales</taxon>
        <taxon>Sphingomonadaceae</taxon>
        <taxon>Sphingomonas</taxon>
    </lineage>
</organism>
<evidence type="ECO:0008006" key="3">
    <source>
        <dbReference type="Google" id="ProtNLM"/>
    </source>
</evidence>
<sequence length="138" mass="14708">MRALLPALLIPLSACGTEPTCSTKVLQVARDIGSDRYAVTELRDCGATTDYATIVRVGRASEPQSEAVEVFVADSDGGYANQGIYGGGAIFMNVVWTAPGELSVVHDEDGRVFKHVARAKGATIKFRGSKPWQPQPPT</sequence>
<evidence type="ECO:0000313" key="2">
    <source>
        <dbReference type="Proteomes" id="UP001629244"/>
    </source>
</evidence>
<dbReference type="RefSeq" id="WP_408079673.1">
    <property type="nucleotide sequence ID" value="NZ_JBELQC010000002.1"/>
</dbReference>